<proteinExistence type="predicted"/>
<dbReference type="EMBL" id="RXGA01000003">
    <property type="protein sequence ID" value="RWX72965.1"/>
    <property type="molecule type" value="Genomic_DNA"/>
</dbReference>
<dbReference type="InterPro" id="IPR019887">
    <property type="entry name" value="Tscrpt_reg_AsnC/Lrp_C"/>
</dbReference>
<dbReference type="InterPro" id="IPR011008">
    <property type="entry name" value="Dimeric_a/b-barrel"/>
</dbReference>
<gene>
    <name evidence="2" type="ORF">Metus_0939</name>
</gene>
<dbReference type="SUPFAM" id="SSF54909">
    <property type="entry name" value="Dimeric alpha+beta barrel"/>
    <property type="match status" value="1"/>
</dbReference>
<evidence type="ECO:0000259" key="1">
    <source>
        <dbReference type="Pfam" id="PF01037"/>
    </source>
</evidence>
<feature type="domain" description="Transcription regulator AsnC/Lrp ligand binding" evidence="1">
    <location>
        <begin position="6"/>
        <end position="72"/>
    </location>
</feature>
<dbReference type="AlphaFoldDB" id="A0A444L5V5"/>
<sequence>MPLACVLVHCKPGKDPYALEKIKEMKDVKRAFETLGAFDIVAEFEFKSLEKLGVAVYEIAKIDGVVSTETLIETLL</sequence>
<dbReference type="Pfam" id="PF01037">
    <property type="entry name" value="AsnC_trans_reg"/>
    <property type="match status" value="1"/>
</dbReference>
<evidence type="ECO:0000313" key="2">
    <source>
        <dbReference type="EMBL" id="RWX72965.1"/>
    </source>
</evidence>
<reference evidence="2 3" key="1">
    <citation type="submission" date="2018-12" db="EMBL/GenBank/DDBJ databases">
        <title>The complete genome of the methanogenic archaea of the candidate phylum Verstraetearchaeota, obtained from the metagenome of underground thermal water.</title>
        <authorList>
            <person name="Kadnikov V.V."/>
            <person name="Mardanov A.V."/>
            <person name="Beletsky A.V."/>
            <person name="Karnachuk O.V."/>
            <person name="Ravin N.V."/>
        </authorList>
    </citation>
    <scope>NUCLEOTIDE SEQUENCE [LARGE SCALE GENOMIC DNA]</scope>
    <source>
        <strain evidence="2">Ch88</strain>
    </source>
</reference>
<name>A0A444L5V5_METS7</name>
<accession>A0A444L5V5</accession>
<dbReference type="Proteomes" id="UP000288215">
    <property type="component" value="Unassembled WGS sequence"/>
</dbReference>
<comment type="caution">
    <text evidence="2">The sequence shown here is derived from an EMBL/GenBank/DDBJ whole genome shotgun (WGS) entry which is preliminary data.</text>
</comment>
<organism evidence="2 3">
    <name type="scientific">Methanosuratincola subterraneus</name>
    <dbReference type="NCBI Taxonomy" id="2593994"/>
    <lineage>
        <taxon>Archaea</taxon>
        <taxon>Thermoproteota</taxon>
        <taxon>Methanosuratincolia</taxon>
        <taxon>Candidatus Methanomethylicales</taxon>
        <taxon>Candidatus Methanomethylicaceae</taxon>
        <taxon>Candidatus Methanosuratincola (ex Vanwonterghem et al. 2016)</taxon>
    </lineage>
</organism>
<protein>
    <recommendedName>
        <fullName evidence="1">Transcription regulator AsnC/Lrp ligand binding domain-containing protein</fullName>
    </recommendedName>
</protein>
<evidence type="ECO:0000313" key="3">
    <source>
        <dbReference type="Proteomes" id="UP000288215"/>
    </source>
</evidence>
<dbReference type="Gene3D" id="3.30.70.920">
    <property type="match status" value="1"/>
</dbReference>